<dbReference type="EMBL" id="CP026652">
    <property type="protein sequence ID" value="AVH54851.1"/>
    <property type="molecule type" value="Genomic_DNA"/>
</dbReference>
<evidence type="ECO:0000313" key="2">
    <source>
        <dbReference type="Proteomes" id="UP000238413"/>
    </source>
</evidence>
<organism evidence="1 2">
    <name type="scientific">Streptomyces dengpaensis</name>
    <dbReference type="NCBI Taxonomy" id="2049881"/>
    <lineage>
        <taxon>Bacteria</taxon>
        <taxon>Bacillati</taxon>
        <taxon>Actinomycetota</taxon>
        <taxon>Actinomycetes</taxon>
        <taxon>Kitasatosporales</taxon>
        <taxon>Streptomycetaceae</taxon>
        <taxon>Streptomyces</taxon>
    </lineage>
</organism>
<dbReference type="Proteomes" id="UP000238413">
    <property type="component" value="Chromosome"/>
</dbReference>
<sequence>MYAARSAATGRKLNVDDELAAALYGGHRGESQAQDGYRLDDRRAGGIVELPARRKVWPCRAR</sequence>
<keyword evidence="2" id="KW-1185">Reference proteome</keyword>
<reference evidence="1 2" key="1">
    <citation type="submission" date="2018-02" db="EMBL/GenBank/DDBJ databases">
        <title>Complete genome sequence of Streptomyces dengpaensis, the producer of angucyclines.</title>
        <authorList>
            <person name="Yumei L."/>
        </authorList>
    </citation>
    <scope>NUCLEOTIDE SEQUENCE [LARGE SCALE GENOMIC DNA]</scope>
    <source>
        <strain evidence="1 2">XZHG99</strain>
    </source>
</reference>
<accession>A0ABN5HUQ1</accession>
<proteinExistence type="predicted"/>
<evidence type="ECO:0000313" key="1">
    <source>
        <dbReference type="EMBL" id="AVH54851.1"/>
    </source>
</evidence>
<protein>
    <submittedName>
        <fullName evidence="1">Uncharacterized protein</fullName>
    </submittedName>
</protein>
<name>A0ABN5HUQ1_9ACTN</name>
<gene>
    <name evidence="1" type="ORF">C4B68_02480</name>
</gene>